<evidence type="ECO:0000256" key="1">
    <source>
        <dbReference type="ARBA" id="ARBA00010098"/>
    </source>
</evidence>
<feature type="compositionally biased region" description="Low complexity" evidence="2">
    <location>
        <begin position="747"/>
        <end position="770"/>
    </location>
</feature>
<dbReference type="GO" id="GO:0001042">
    <property type="term" value="F:RNA polymerase I core binding"/>
    <property type="evidence" value="ECO:0007669"/>
    <property type="project" value="TreeGrafter"/>
</dbReference>
<feature type="compositionally biased region" description="Low complexity" evidence="2">
    <location>
        <begin position="53"/>
        <end position="72"/>
    </location>
</feature>
<feature type="region of interest" description="Disordered" evidence="2">
    <location>
        <begin position="473"/>
        <end position="493"/>
    </location>
</feature>
<dbReference type="EMBL" id="CP144055">
    <property type="protein sequence ID" value="WWD18609.1"/>
    <property type="molecule type" value="Genomic_DNA"/>
</dbReference>
<evidence type="ECO:0000256" key="2">
    <source>
        <dbReference type="SAM" id="MobiDB-lite"/>
    </source>
</evidence>
<dbReference type="PANTHER" id="PTHR12790:SF0">
    <property type="entry name" value="RNA POLYMERASE I-SPECIFIC TRANSCRIPTION INITIATION FACTOR RRN3-RELATED"/>
    <property type="match status" value="1"/>
</dbReference>
<dbReference type="KEGG" id="ksn:43585554"/>
<reference evidence="3" key="1">
    <citation type="submission" date="2017-08" db="EMBL/GenBank/DDBJ databases">
        <authorList>
            <person name="Cuomo C."/>
            <person name="Billmyre B."/>
            <person name="Heitman J."/>
        </authorList>
    </citation>
    <scope>NUCLEOTIDE SEQUENCE</scope>
    <source>
        <strain evidence="3">CBS 12478</strain>
    </source>
</reference>
<dbReference type="GO" id="GO:0001181">
    <property type="term" value="F:RNA polymerase I general transcription initiation factor activity"/>
    <property type="evidence" value="ECO:0007669"/>
    <property type="project" value="InterPro"/>
</dbReference>
<dbReference type="RefSeq" id="XP_031864340.1">
    <property type="nucleotide sequence ID" value="XM_032001450.1"/>
</dbReference>
<feature type="region of interest" description="Disordered" evidence="2">
    <location>
        <begin position="739"/>
        <end position="793"/>
    </location>
</feature>
<dbReference type="GO" id="GO:0006361">
    <property type="term" value="P:transcription initiation at RNA polymerase I promoter"/>
    <property type="evidence" value="ECO:0007669"/>
    <property type="project" value="InterPro"/>
</dbReference>
<feature type="region of interest" description="Disordered" evidence="2">
    <location>
        <begin position="831"/>
        <end position="857"/>
    </location>
</feature>
<keyword evidence="4" id="KW-1185">Reference proteome</keyword>
<proteinExistence type="inferred from homology"/>
<dbReference type="GO" id="GO:0005634">
    <property type="term" value="C:nucleus"/>
    <property type="evidence" value="ECO:0007669"/>
    <property type="project" value="TreeGrafter"/>
</dbReference>
<dbReference type="Proteomes" id="UP000322225">
    <property type="component" value="Chromosome 5"/>
</dbReference>
<feature type="compositionally biased region" description="Acidic residues" evidence="2">
    <location>
        <begin position="331"/>
        <end position="347"/>
    </location>
</feature>
<feature type="region of interest" description="Disordered" evidence="2">
    <location>
        <begin position="873"/>
        <end position="926"/>
    </location>
</feature>
<feature type="compositionally biased region" description="Acidic residues" evidence="2">
    <location>
        <begin position="833"/>
        <end position="855"/>
    </location>
</feature>
<comment type="similarity">
    <text evidence="1">Belongs to the RRN3 family.</text>
</comment>
<feature type="region of interest" description="Disordered" evidence="2">
    <location>
        <begin position="329"/>
        <end position="356"/>
    </location>
</feature>
<feature type="compositionally biased region" description="Acidic residues" evidence="2">
    <location>
        <begin position="385"/>
        <end position="413"/>
    </location>
</feature>
<protein>
    <submittedName>
        <fullName evidence="3">Uncharacterized protein</fullName>
    </submittedName>
</protein>
<reference evidence="3" key="2">
    <citation type="submission" date="2024-01" db="EMBL/GenBank/DDBJ databases">
        <title>Comparative genomics of Cryptococcus and Kwoniella reveals pathogenesis evolution and contrasting modes of karyotype evolution via chromosome fusion or intercentromeric recombination.</title>
        <authorList>
            <person name="Coelho M.A."/>
            <person name="David-Palma M."/>
            <person name="Shea T."/>
            <person name="Bowers K."/>
            <person name="McGinley-Smith S."/>
            <person name="Mohammad A.W."/>
            <person name="Gnirke A."/>
            <person name="Yurkov A.M."/>
            <person name="Nowrousian M."/>
            <person name="Sun S."/>
            <person name="Cuomo C.A."/>
            <person name="Heitman J."/>
        </authorList>
    </citation>
    <scope>NUCLEOTIDE SEQUENCE</scope>
    <source>
        <strain evidence="3">CBS 12478</strain>
    </source>
</reference>
<feature type="compositionally biased region" description="Polar residues" evidence="2">
    <location>
        <begin position="771"/>
        <end position="793"/>
    </location>
</feature>
<evidence type="ECO:0000313" key="4">
    <source>
        <dbReference type="Proteomes" id="UP000322225"/>
    </source>
</evidence>
<evidence type="ECO:0000313" key="3">
    <source>
        <dbReference type="EMBL" id="WWD18609.1"/>
    </source>
</evidence>
<organism evidence="3 4">
    <name type="scientific">Kwoniella shandongensis</name>
    <dbReference type="NCBI Taxonomy" id="1734106"/>
    <lineage>
        <taxon>Eukaryota</taxon>
        <taxon>Fungi</taxon>
        <taxon>Dikarya</taxon>
        <taxon>Basidiomycota</taxon>
        <taxon>Agaricomycotina</taxon>
        <taxon>Tremellomycetes</taxon>
        <taxon>Tremellales</taxon>
        <taxon>Cryptococcaceae</taxon>
        <taxon>Kwoniella</taxon>
    </lineage>
</organism>
<dbReference type="AlphaFoldDB" id="A0A5M6CC57"/>
<dbReference type="GeneID" id="43585554"/>
<gene>
    <name evidence="3" type="ORF">CI109_103062</name>
</gene>
<feature type="region of interest" description="Disordered" evidence="2">
    <location>
        <begin position="1"/>
        <end position="116"/>
    </location>
</feature>
<name>A0A5M6CC57_9TREE</name>
<feature type="region of interest" description="Disordered" evidence="2">
    <location>
        <begin position="379"/>
        <end position="428"/>
    </location>
</feature>
<sequence>MPLSSPSFSFSSSLRMTKTPATTSTNNNSNTPPTNKVRSKAANMPISTLTMFNNNNMMSSNNSAASSSRSSSLAGKKRPRESDGDAKSRAAARRTKSTGDARDGSGRSQSSSAKDREAFQRGLIAVFVPKALQESKQGNMTHYNDLLAHFLPTPTMPIPSLPPLLPLLRAISAHVSLLSPDIHSPLITAILNLHWATGDEKFVKTFVGWASVLVSAQPGWAKEVVAMAVKGLTWQPTFTSPTAAPISRRMFYARHHLLLSHLISLVPTLPSVLQPVLIRNFPHKREAEVAQTTWIRNCCELIGYCPELGQRMWGEIVDRMLRIDVEITNSLEDEEDDEDDSDDDDEIPVSGPSRFSPFASIDPLDLLISQDLPRARTASLSPDIGVDDDDSEGDPDPDELSSVDGDESDDEEAANAAKEAEARAKKRANVKAMRVKLDGMLCHFFDHLEEYMGGKEGHLPAAEMAAQNMIHSAASSGASTPTSEVPLPSSSTISSLLPRRQPLSAAQSLSYFQTLLNLFSRQILPTSATQHIPFLLFLTASFSPAHTDLFLGLLVSQALYAKASAITSHASQPVSMNQRVAATVYIGSVVCRARFVTDEQARTVLTYLLAYVDGKLHQARANKRESVDELPLFYAVCQAVMLIFCFRWRAFTANADKEGDSVVGDMEMDGESVEGEGESEGKWMSDLDVLQRALTSELNPLLGCNPTIVSTFAKVAHHTNFAYCFSIIEANQQTSYHTRSISSHSLTNTTNGTSTTNGNGNGNGKKSNTSRPGLTSVPSIPGSQNAPRQARQSNVEAGLDSYFPFDPYDLPRSNRFIERLYRTWDEVAIESGLDSDSDSDSESGEEAEDDDDDSGESILEDHMILGGRKSLPISTGPGRMKIGSYGDHRRKILDGGRDGGLSSSLEGMSISPGQFGANAAGLLGRS</sequence>
<dbReference type="Pfam" id="PF05327">
    <property type="entry name" value="RRN3"/>
    <property type="match status" value="1"/>
</dbReference>
<dbReference type="PANTHER" id="PTHR12790">
    <property type="entry name" value="TRANSCRIPTION INITIATION FACTOR IA RRN3"/>
    <property type="match status" value="1"/>
</dbReference>
<dbReference type="InterPro" id="IPR007991">
    <property type="entry name" value="RNA_pol_I_trans_ini_fac_RRN3"/>
</dbReference>
<dbReference type="OrthoDB" id="26970at2759"/>
<feature type="compositionally biased region" description="Low complexity" evidence="2">
    <location>
        <begin position="1"/>
        <end position="36"/>
    </location>
</feature>
<accession>A0A5M6CC57</accession>